<evidence type="ECO:0000256" key="10">
    <source>
        <dbReference type="ARBA" id="ARBA00023098"/>
    </source>
</evidence>
<evidence type="ECO:0000256" key="8">
    <source>
        <dbReference type="ARBA" id="ARBA00022825"/>
    </source>
</evidence>
<dbReference type="GO" id="GO:0006793">
    <property type="term" value="P:phosphorus metabolic process"/>
    <property type="evidence" value="ECO:0007669"/>
    <property type="project" value="UniProtKB-ARBA"/>
</dbReference>
<dbReference type="Pfam" id="PF13091">
    <property type="entry name" value="PLDc_2"/>
    <property type="match status" value="1"/>
</dbReference>
<dbReference type="InterPro" id="IPR008256">
    <property type="entry name" value="Peptidase_S1B"/>
</dbReference>
<comment type="catalytic activity">
    <reaction evidence="1">
        <text>a 1,2-diacyl-sn-glycero-3-phosphocholine + H2O = a 1,2-diacyl-sn-glycero-3-phosphate + choline + H(+)</text>
        <dbReference type="Rhea" id="RHEA:14445"/>
        <dbReference type="ChEBI" id="CHEBI:15354"/>
        <dbReference type="ChEBI" id="CHEBI:15377"/>
        <dbReference type="ChEBI" id="CHEBI:15378"/>
        <dbReference type="ChEBI" id="CHEBI:57643"/>
        <dbReference type="ChEBI" id="CHEBI:58608"/>
        <dbReference type="EC" id="3.1.4.4"/>
    </reaction>
</comment>
<protein>
    <recommendedName>
        <fullName evidence="11">Serine protease</fullName>
        <ecNumber evidence="11">3.4.21.-</ecNumber>
    </recommendedName>
</protein>
<evidence type="ECO:0000256" key="4">
    <source>
        <dbReference type="ARBA" id="ARBA00008664"/>
    </source>
</evidence>
<dbReference type="Gene3D" id="2.40.10.120">
    <property type="match status" value="1"/>
</dbReference>
<keyword evidence="8 11" id="KW-0720">Serine protease</keyword>
<dbReference type="InterPro" id="IPR001736">
    <property type="entry name" value="PLipase_D/transphosphatidylase"/>
</dbReference>
<dbReference type="PROSITE" id="PS50035">
    <property type="entry name" value="PLD"/>
    <property type="match status" value="1"/>
</dbReference>
<dbReference type="RefSeq" id="WP_163880243.1">
    <property type="nucleotide sequence ID" value="NZ_WUEP01000014.1"/>
</dbReference>
<proteinExistence type="inferred from homology"/>
<name>A0A6N9ZI91_9HYPH</name>
<dbReference type="Proteomes" id="UP000468864">
    <property type="component" value="Unassembled WGS sequence"/>
</dbReference>
<evidence type="ECO:0000256" key="9">
    <source>
        <dbReference type="ARBA" id="ARBA00022963"/>
    </source>
</evidence>
<dbReference type="PRINTS" id="PR00839">
    <property type="entry name" value="V8PROTEASE"/>
</dbReference>
<comment type="similarity">
    <text evidence="11">Belongs to the peptidase S1B family.</text>
</comment>
<dbReference type="PANTHER" id="PTHR43856">
    <property type="entry name" value="CARDIOLIPIN HYDROLASE"/>
    <property type="match status" value="1"/>
</dbReference>
<organism evidence="13 14">
    <name type="scientific">Rhizobium laguerreae</name>
    <dbReference type="NCBI Taxonomy" id="1076926"/>
    <lineage>
        <taxon>Bacteria</taxon>
        <taxon>Pseudomonadati</taxon>
        <taxon>Pseudomonadota</taxon>
        <taxon>Alphaproteobacteria</taxon>
        <taxon>Hyphomicrobiales</taxon>
        <taxon>Rhizobiaceae</taxon>
        <taxon>Rhizobium/Agrobacterium group</taxon>
        <taxon>Rhizobium</taxon>
    </lineage>
</organism>
<dbReference type="Pfam" id="PF13365">
    <property type="entry name" value="Trypsin_2"/>
    <property type="match status" value="1"/>
</dbReference>
<gene>
    <name evidence="13" type="ORF">GR206_19765</name>
</gene>
<keyword evidence="9" id="KW-0442">Lipid degradation</keyword>
<dbReference type="PANTHER" id="PTHR43856:SF1">
    <property type="entry name" value="MITOCHONDRIAL CARDIOLIPIN HYDROLASE"/>
    <property type="match status" value="1"/>
</dbReference>
<keyword evidence="6 11" id="KW-0645">Protease</keyword>
<dbReference type="GO" id="GO:0016042">
    <property type="term" value="P:lipid catabolic process"/>
    <property type="evidence" value="ECO:0007669"/>
    <property type="project" value="UniProtKB-KW"/>
</dbReference>
<dbReference type="GO" id="GO:0008236">
    <property type="term" value="F:serine-type peptidase activity"/>
    <property type="evidence" value="ECO:0007669"/>
    <property type="project" value="UniProtKB-KW"/>
</dbReference>
<dbReference type="GO" id="GO:0004630">
    <property type="term" value="F:phospholipase D activity"/>
    <property type="evidence" value="ECO:0007669"/>
    <property type="project" value="UniProtKB-EC"/>
</dbReference>
<evidence type="ECO:0000256" key="2">
    <source>
        <dbReference type="ARBA" id="ARBA00003145"/>
    </source>
</evidence>
<dbReference type="GO" id="GO:0005576">
    <property type="term" value="C:extracellular region"/>
    <property type="evidence" value="ECO:0007669"/>
    <property type="project" value="UniProtKB-SubCell"/>
</dbReference>
<dbReference type="CDD" id="cd09128">
    <property type="entry name" value="PLDc_unchar1_2"/>
    <property type="match status" value="1"/>
</dbReference>
<evidence type="ECO:0000256" key="7">
    <source>
        <dbReference type="ARBA" id="ARBA00022801"/>
    </source>
</evidence>
<reference evidence="13 14" key="1">
    <citation type="submission" date="2019-12" db="EMBL/GenBank/DDBJ databases">
        <title>Rhizobium genotypes associated with high levels of biological nitrogen fixation by grain legumes in a temperate-maritime cropping system.</title>
        <authorList>
            <person name="Maluk M."/>
            <person name="Francesc Ferrando Molina F."/>
            <person name="Lopez Del Egido L."/>
            <person name="Lafos M."/>
            <person name="Langarica-Fuentes A."/>
            <person name="Gebre Yohannes G."/>
            <person name="Young M.W."/>
            <person name="Martin P."/>
            <person name="Gantlett R."/>
            <person name="Kenicer G."/>
            <person name="Hawes C."/>
            <person name="Begg G.S."/>
            <person name="Quilliam R.S."/>
            <person name="Squire G.R."/>
            <person name="Poole P.S."/>
            <person name="Young P.W."/>
            <person name="Iannetta P.M."/>
            <person name="James E.K."/>
        </authorList>
    </citation>
    <scope>NUCLEOTIDE SEQUENCE [LARGE SCALE GENOMIC DNA]</scope>
    <source>
        <strain evidence="13 14">JHI2449</strain>
    </source>
</reference>
<dbReference type="SUPFAM" id="SSF50494">
    <property type="entry name" value="Trypsin-like serine proteases"/>
    <property type="match status" value="1"/>
</dbReference>
<evidence type="ECO:0000256" key="6">
    <source>
        <dbReference type="ARBA" id="ARBA00022670"/>
    </source>
</evidence>
<dbReference type="EC" id="3.4.21.-" evidence="11"/>
<dbReference type="GO" id="GO:0016891">
    <property type="term" value="F:RNA endonuclease activity producing 5'-phosphomonoesters, hydrolytic mechanism"/>
    <property type="evidence" value="ECO:0007669"/>
    <property type="project" value="TreeGrafter"/>
</dbReference>
<evidence type="ECO:0000313" key="13">
    <source>
        <dbReference type="EMBL" id="NEH93232.1"/>
    </source>
</evidence>
<dbReference type="AlphaFoldDB" id="A0A6N9ZI91"/>
<dbReference type="CDD" id="cd00138">
    <property type="entry name" value="PLDc_SF"/>
    <property type="match status" value="1"/>
</dbReference>
<evidence type="ECO:0000313" key="14">
    <source>
        <dbReference type="Proteomes" id="UP000468864"/>
    </source>
</evidence>
<dbReference type="InterPro" id="IPR025202">
    <property type="entry name" value="PLD-like_dom"/>
</dbReference>
<dbReference type="SMART" id="SM00155">
    <property type="entry name" value="PLDc"/>
    <property type="match status" value="1"/>
</dbReference>
<dbReference type="Gene3D" id="3.30.870.10">
    <property type="entry name" value="Endonuclease Chain A"/>
    <property type="match status" value="2"/>
</dbReference>
<dbReference type="GO" id="GO:0006508">
    <property type="term" value="P:proteolysis"/>
    <property type="evidence" value="ECO:0007669"/>
    <property type="project" value="UniProtKB-KW"/>
</dbReference>
<evidence type="ECO:0000256" key="5">
    <source>
        <dbReference type="ARBA" id="ARBA00022525"/>
    </source>
</evidence>
<keyword evidence="5" id="KW-0964">Secreted</keyword>
<dbReference type="SUPFAM" id="SSF56024">
    <property type="entry name" value="Phospholipase D/nuclease"/>
    <property type="match status" value="2"/>
</dbReference>
<dbReference type="InterPro" id="IPR051406">
    <property type="entry name" value="PLD_domain"/>
</dbReference>
<evidence type="ECO:0000256" key="1">
    <source>
        <dbReference type="ARBA" id="ARBA00000798"/>
    </source>
</evidence>
<keyword evidence="7 11" id="KW-0378">Hydrolase</keyword>
<evidence type="ECO:0000256" key="3">
    <source>
        <dbReference type="ARBA" id="ARBA00004613"/>
    </source>
</evidence>
<sequence length="933" mass="103437">MNGKGKLSVKQVNRRNIAAPYANDQELVRRLAAEQRSLSTYLAPAPIEILEGARSAPEHAAVPDEEFRRESVALRRGRPVLAIREGQTVLEFREAESAVWKEKLVGAAKVLRKAIPSVGRIELTNLIAYPSIGTGWMVDSDIIATNRHVADFFVENSGSGFRFRLGDDRRKVVGARVDFLEEIDSTLQSEFDITEIVFVAPATMPDIALFRVRASAGTTIPPKLELSKTSSDMGKTVVVVGYPHRDPDLPDQKLMDDIFGNIYERKRIAPGFVMEHLAADLTHDCTTLRGNSGSPVIDLEAGNIVGLHRAGIFLSRNLAVNSTRIREILDLARHAPIIGAGKASLRIEASSLASTENRNLPMNEVKITIPLTITVSFGAPQVGGTQQVVAVTPTTPQTVRTGLTWEDIERAVPAIQLALANRPDVVTVKPGYRVTAGVMTKEPVVVTAVRQRYTPEMLTSMGIMPIPTSIDGYPIDVTIASVAEVLGIDRTLVGESAWHSAYDRPNIPLAESNGETTLTISASPDSGWSVLRDFLARTRKRLDVAMYDFGAPHVLAAVRQAVSPSPRKMAMVIQKGQSLLGEIKKNDVRDAEAIGAIREIMGERLDQAYASVAKIGNNLTNPKGLFEYSYHIKVVVRDGKEFWLSSGNWQSSNQPPSDAAGTPTEQWKTYNREWHAVVENQELAATFQRHITQDLIEAKETAEDEAVSTEEFVWVPIEYFQPDPEVMEAAAPPYVTRPAKTFTGQMKIQPLLTPDNFSPEIVRLLEKAESRILFQNQTFKPSADGSDRPGFRELIDVLLRKQKDGLDVRLIVRDIDDNFRQVVTDIVRRGFDLDRIKANGHCHTKGIIVDDFAAVIGSHNWSPTGTTTNRDASLIVYDRRVVDYFEDLFEEDWRRSPKVRFRENLPAVVVDDPAESIAPARMVRVSLREWLGE</sequence>
<evidence type="ECO:0000256" key="11">
    <source>
        <dbReference type="RuleBase" id="RU004296"/>
    </source>
</evidence>
<feature type="domain" description="PLD phosphodiesterase" evidence="12">
    <location>
        <begin position="838"/>
        <end position="865"/>
    </location>
</feature>
<comment type="similarity">
    <text evidence="4">Belongs to the phospholipase D family.</text>
</comment>
<keyword evidence="10" id="KW-0443">Lipid metabolism</keyword>
<evidence type="ECO:0000259" key="12">
    <source>
        <dbReference type="PROSITE" id="PS50035"/>
    </source>
</evidence>
<accession>A0A6N9ZI91</accession>
<dbReference type="EMBL" id="WUEP01000014">
    <property type="protein sequence ID" value="NEH93232.1"/>
    <property type="molecule type" value="Genomic_DNA"/>
</dbReference>
<comment type="function">
    <text evidence="2">Could be a virulence factor.</text>
</comment>
<comment type="subcellular location">
    <subcellularLocation>
        <location evidence="3">Secreted</location>
    </subcellularLocation>
</comment>
<dbReference type="InterPro" id="IPR009003">
    <property type="entry name" value="Peptidase_S1_PA"/>
</dbReference>
<comment type="caution">
    <text evidence="13">The sequence shown here is derived from an EMBL/GenBank/DDBJ whole genome shotgun (WGS) entry which is preliminary data.</text>
</comment>